<sequence length="465" mass="50990">MRRSFLSLCLTPLMLLSLALSVPLPAQQAPETAPPENAPAGARLAYWFNQAAQAFESDSVDDWVEATEQLHEIRPYNQDFMTHLVLGYARQGDLSNAFNMMLHMQQQGLAEDWSRFEELEPLREHRLYEHLVGLMEEAGQPFGRFEEYGQVPADFAMPEGMARDPESNRVFIGSVRDGRILSSDDGEDWTVFASPDTVEGLASVFDLAVDSERGHLWVATGPAPQFRDFDPDDAAPTALIKLDLASGERLGSYLTASGSDQHLLGSMVLASDGTVYAADTRQPVVFRLTPEGDVLQPFFGNQNFSSLRGLALSGDDGLLYMADYEQGIFVLATDGSNQGWKLAVPETLNEGGIDGLYWWEDHLIAIQNGISPQRVLRLQLGPDGLGVVAVAPVLAALETFETPTFGAMDDSHLVMFSGSHWPHVDGRGNPVGDELPVVRLIETDVDAAEVMVVGEEALEQLQRGR</sequence>
<dbReference type="RefSeq" id="WP_164211360.1">
    <property type="nucleotide sequence ID" value="NZ_JAAGSC010000041.1"/>
</dbReference>
<feature type="signal peptide" evidence="1">
    <location>
        <begin position="1"/>
        <end position="28"/>
    </location>
</feature>
<name>A0A845VFH1_9GAMM</name>
<dbReference type="SUPFAM" id="SSF63825">
    <property type="entry name" value="YWTD domain"/>
    <property type="match status" value="1"/>
</dbReference>
<gene>
    <name evidence="2" type="ORF">G3I74_09525</name>
</gene>
<accession>A0A845VFH1</accession>
<dbReference type="Gene3D" id="2.120.10.30">
    <property type="entry name" value="TolB, C-terminal domain"/>
    <property type="match status" value="1"/>
</dbReference>
<proteinExistence type="predicted"/>
<keyword evidence="1" id="KW-0732">Signal</keyword>
<evidence type="ECO:0000256" key="1">
    <source>
        <dbReference type="SAM" id="SignalP"/>
    </source>
</evidence>
<dbReference type="EMBL" id="JAAGSC010000041">
    <property type="protein sequence ID" value="NDY95969.1"/>
    <property type="molecule type" value="Genomic_DNA"/>
</dbReference>
<protein>
    <recommendedName>
        <fullName evidence="4">SMP-30/Gluconolactonase/LRE-like region domain-containing protein</fullName>
    </recommendedName>
</protein>
<dbReference type="Proteomes" id="UP000484885">
    <property type="component" value="Unassembled WGS sequence"/>
</dbReference>
<dbReference type="InterPro" id="IPR011042">
    <property type="entry name" value="6-blade_b-propeller_TolB-like"/>
</dbReference>
<evidence type="ECO:0000313" key="3">
    <source>
        <dbReference type="Proteomes" id="UP000484885"/>
    </source>
</evidence>
<dbReference type="AlphaFoldDB" id="A0A845VFH1"/>
<comment type="caution">
    <text evidence="2">The sequence shown here is derived from an EMBL/GenBank/DDBJ whole genome shotgun (WGS) entry which is preliminary data.</text>
</comment>
<evidence type="ECO:0000313" key="2">
    <source>
        <dbReference type="EMBL" id="NDY95969.1"/>
    </source>
</evidence>
<feature type="chain" id="PRO_5033055023" description="SMP-30/Gluconolactonase/LRE-like region domain-containing protein" evidence="1">
    <location>
        <begin position="29"/>
        <end position="465"/>
    </location>
</feature>
<organism evidence="2 3">
    <name type="scientific">Wenzhouxiangella limi</name>
    <dbReference type="NCBI Taxonomy" id="2707351"/>
    <lineage>
        <taxon>Bacteria</taxon>
        <taxon>Pseudomonadati</taxon>
        <taxon>Pseudomonadota</taxon>
        <taxon>Gammaproteobacteria</taxon>
        <taxon>Chromatiales</taxon>
        <taxon>Wenzhouxiangellaceae</taxon>
        <taxon>Wenzhouxiangella</taxon>
    </lineage>
</organism>
<keyword evidence="3" id="KW-1185">Reference proteome</keyword>
<evidence type="ECO:0008006" key="4">
    <source>
        <dbReference type="Google" id="ProtNLM"/>
    </source>
</evidence>
<reference evidence="2 3" key="1">
    <citation type="submission" date="2020-02" db="EMBL/GenBank/DDBJ databases">
        <authorList>
            <person name="Zhang X.-Y."/>
        </authorList>
    </citation>
    <scope>NUCLEOTIDE SEQUENCE [LARGE SCALE GENOMIC DNA]</scope>
    <source>
        <strain evidence="2 3">C33</strain>
    </source>
</reference>